<dbReference type="GO" id="GO:0016020">
    <property type="term" value="C:membrane"/>
    <property type="evidence" value="ECO:0007669"/>
    <property type="project" value="InterPro"/>
</dbReference>
<evidence type="ECO:0000313" key="4">
    <source>
        <dbReference type="Proteomes" id="UP000245461"/>
    </source>
</evidence>
<dbReference type="EMBL" id="QGLE01000003">
    <property type="protein sequence ID" value="PWR24449.1"/>
    <property type="molecule type" value="Genomic_DNA"/>
</dbReference>
<name>A0A317EBZ7_9PROT</name>
<reference evidence="3 4" key="1">
    <citation type="submission" date="2018-05" db="EMBL/GenBank/DDBJ databases">
        <title>Zavarzinia sp. HR-AS.</title>
        <authorList>
            <person name="Lee Y."/>
            <person name="Jeon C.O."/>
        </authorList>
    </citation>
    <scope>NUCLEOTIDE SEQUENCE [LARGE SCALE GENOMIC DNA]</scope>
    <source>
        <strain evidence="3 4">HR-AS</strain>
    </source>
</reference>
<dbReference type="InterPro" id="IPR023614">
    <property type="entry name" value="Porin_dom_sf"/>
</dbReference>
<dbReference type="Pfam" id="PF13609">
    <property type="entry name" value="Porin_4"/>
    <property type="match status" value="1"/>
</dbReference>
<dbReference type="OrthoDB" id="8735103at2"/>
<dbReference type="Gene3D" id="2.40.160.10">
    <property type="entry name" value="Porin"/>
    <property type="match status" value="1"/>
</dbReference>
<keyword evidence="1" id="KW-0732">Signal</keyword>
<dbReference type="InterPro" id="IPR033900">
    <property type="entry name" value="Gram_neg_porin_domain"/>
</dbReference>
<evidence type="ECO:0000259" key="2">
    <source>
        <dbReference type="Pfam" id="PF13609"/>
    </source>
</evidence>
<comment type="caution">
    <text evidence="3">The sequence shown here is derived from an EMBL/GenBank/DDBJ whole genome shotgun (WGS) entry which is preliminary data.</text>
</comment>
<organism evidence="3 4">
    <name type="scientific">Zavarzinia aquatilis</name>
    <dbReference type="NCBI Taxonomy" id="2211142"/>
    <lineage>
        <taxon>Bacteria</taxon>
        <taxon>Pseudomonadati</taxon>
        <taxon>Pseudomonadota</taxon>
        <taxon>Alphaproteobacteria</taxon>
        <taxon>Rhodospirillales</taxon>
        <taxon>Zavarziniaceae</taxon>
        <taxon>Zavarzinia</taxon>
    </lineage>
</organism>
<dbReference type="SUPFAM" id="SSF56935">
    <property type="entry name" value="Porins"/>
    <property type="match status" value="1"/>
</dbReference>
<evidence type="ECO:0000256" key="1">
    <source>
        <dbReference type="SAM" id="SignalP"/>
    </source>
</evidence>
<feature type="domain" description="Porin" evidence="2">
    <location>
        <begin position="70"/>
        <end position="462"/>
    </location>
</feature>
<proteinExistence type="predicted"/>
<protein>
    <submittedName>
        <fullName evidence="3">Porin</fullName>
    </submittedName>
</protein>
<dbReference type="RefSeq" id="WP_109903884.1">
    <property type="nucleotide sequence ID" value="NZ_QGLE01000003.1"/>
</dbReference>
<feature type="signal peptide" evidence="1">
    <location>
        <begin position="1"/>
        <end position="28"/>
    </location>
</feature>
<dbReference type="GO" id="GO:0015288">
    <property type="term" value="F:porin activity"/>
    <property type="evidence" value="ECO:0007669"/>
    <property type="project" value="InterPro"/>
</dbReference>
<accession>A0A317EBZ7</accession>
<sequence length="482" mass="49768">MSGYKGIGGWLLGGVALCGLLAAGPAHADATEDLLRQLKAKGILNQQEYNAILGRKQAEDKVAAQKQEEATAAAVAAAKAEATQGGDSLYVKVKDPSKGIGMQVGPVDIALSGSINAFYVHSGKDDGNQPVALGTVGGTDDTSSVRNGLLPGFLKIDVTTTDDGVTYGGHFGLYPGINSVNWTNGANSAGAPQGLATSGIDFRQVYMTVASDRFGEFKAGRDIGLFGSEAILSDMLLLGVGGTGSNAAPSNTSLGHIGTGYIYTDFQPQITYTTPDFGGFKASLGIFQPLDTVAVLGPNLTGHDSPGFQGKVTYDFDTGDIGGRLFAGGVVQELSASQDKGEPSAAETTAYAVDVGAKLTWGGASLLGYYYNGKGVGTTGLFYGSVAANGEARDSQGFLVQGTYTFGKFMVGASYGASYLDLAHGEASSILVESNTSTALQARYSLRKWATVVGEYIHMDSEAHDGSDASEDIFALGTILFF</sequence>
<gene>
    <name evidence="3" type="ORF">DKG74_06480</name>
</gene>
<evidence type="ECO:0000313" key="3">
    <source>
        <dbReference type="EMBL" id="PWR24449.1"/>
    </source>
</evidence>
<dbReference type="Proteomes" id="UP000245461">
    <property type="component" value="Unassembled WGS sequence"/>
</dbReference>
<feature type="chain" id="PRO_5016462346" evidence="1">
    <location>
        <begin position="29"/>
        <end position="482"/>
    </location>
</feature>
<dbReference type="AlphaFoldDB" id="A0A317EBZ7"/>
<keyword evidence="4" id="KW-1185">Reference proteome</keyword>